<dbReference type="PROSITE" id="PS50102">
    <property type="entry name" value="RRM"/>
    <property type="match status" value="1"/>
</dbReference>
<feature type="domain" description="RRM" evidence="6">
    <location>
        <begin position="17"/>
        <end position="128"/>
    </location>
</feature>
<dbReference type="GO" id="GO:0005730">
    <property type="term" value="C:nucleolus"/>
    <property type="evidence" value="ECO:0007669"/>
    <property type="project" value="TreeGrafter"/>
</dbReference>
<proteinExistence type="predicted"/>
<dbReference type="OrthoDB" id="3945418at2759"/>
<evidence type="ECO:0000256" key="4">
    <source>
        <dbReference type="ARBA" id="ARBA00023242"/>
    </source>
</evidence>
<dbReference type="PANTHER" id="PTHR48039">
    <property type="entry name" value="RNA-BINDING MOTIF PROTEIN 14B"/>
    <property type="match status" value="1"/>
</dbReference>
<dbReference type="Proteomes" id="UP001067231">
    <property type="component" value="Unassembled WGS sequence"/>
</dbReference>
<keyword evidence="4" id="KW-0539">Nucleus</keyword>
<evidence type="ECO:0000259" key="6">
    <source>
        <dbReference type="PROSITE" id="PS50102"/>
    </source>
</evidence>
<dbReference type="GO" id="GO:0003729">
    <property type="term" value="F:mRNA binding"/>
    <property type="evidence" value="ECO:0007669"/>
    <property type="project" value="TreeGrafter"/>
</dbReference>
<accession>A0A9D5DF77</accession>
<dbReference type="SUPFAM" id="SSF54928">
    <property type="entry name" value="RNA-binding domain, RBD"/>
    <property type="match status" value="1"/>
</dbReference>
<evidence type="ECO:0000256" key="2">
    <source>
        <dbReference type="ARBA" id="ARBA00022737"/>
    </source>
</evidence>
<dbReference type="EMBL" id="JAPCXC010000071">
    <property type="protein sequence ID" value="KAJ1606765.1"/>
    <property type="molecule type" value="Genomic_DNA"/>
</dbReference>
<dbReference type="InterPro" id="IPR035979">
    <property type="entry name" value="RBD_domain_sf"/>
</dbReference>
<dbReference type="PANTHER" id="PTHR48039:SF5">
    <property type="entry name" value="RNA-BINDING PROTEIN 28"/>
    <property type="match status" value="1"/>
</dbReference>
<dbReference type="Gene3D" id="3.30.70.330">
    <property type="match status" value="2"/>
</dbReference>
<dbReference type="Pfam" id="PF00076">
    <property type="entry name" value="RRM_1"/>
    <property type="match status" value="1"/>
</dbReference>
<keyword evidence="2" id="KW-0677">Repeat</keyword>
<sequence length="376" mass="43308">MNEGAYHEALCDTDEGRTIFLRNVPFEMTEFALKELVERRFGETLYVKLVFSKTTQLPKGVAFIKFKNIESVVKVLEGEKSAEKYYNEHIFQRRGDSSGSKNSNTLVLPPEVGIQYNGRRIFAHLALSRSEVAAVENKKASKNQLPKVKKDLELLKKGLLLPGMKGTEGISSHDLRLRENSWKEIKIKMNNPNYEVNKFRLCVRNIPTKMKSCELNNVIIQEISKLDDNKVYNLAKEIITEIDESENSDCGNVTSLRRISKTLKRNINSPKRCRNIFKMLIKKVNIIRENSLKTSKSRGFAFVNTISHSFSSTLLEILNNNPKAFTYEKRPIVEFAIDDKRALFIQRKRIKKNFNKCKDRSSNNMDNIQKKAIHAI</sequence>
<organism evidence="7">
    <name type="scientific">Cryptosporidium canis</name>
    <dbReference type="NCBI Taxonomy" id="195482"/>
    <lineage>
        <taxon>Eukaryota</taxon>
        <taxon>Sar</taxon>
        <taxon>Alveolata</taxon>
        <taxon>Apicomplexa</taxon>
        <taxon>Conoidasida</taxon>
        <taxon>Coccidia</taxon>
        <taxon>Eucoccidiorida</taxon>
        <taxon>Eimeriorina</taxon>
        <taxon>Cryptosporidiidae</taxon>
        <taxon>Cryptosporidium</taxon>
    </lineage>
</organism>
<comment type="caution">
    <text evidence="7">The sequence shown here is derived from an EMBL/GenBank/DDBJ whole genome shotgun (WGS) entry which is preliminary data.</text>
</comment>
<dbReference type="InterPro" id="IPR012677">
    <property type="entry name" value="Nucleotide-bd_a/b_plait_sf"/>
</dbReference>
<evidence type="ECO:0000256" key="3">
    <source>
        <dbReference type="ARBA" id="ARBA00022884"/>
    </source>
</evidence>
<reference evidence="7" key="1">
    <citation type="submission" date="2022-10" db="EMBL/GenBank/DDBJ databases">
        <title>Adaptive evolution leads to modifications in subtelomeric GC content in a zoonotic Cryptosporidium species.</title>
        <authorList>
            <person name="Li J."/>
            <person name="Feng Y."/>
            <person name="Xiao L."/>
        </authorList>
    </citation>
    <scope>NUCLEOTIDE SEQUENCE</scope>
    <source>
        <strain evidence="7">33844</strain>
    </source>
</reference>
<evidence type="ECO:0000313" key="7">
    <source>
        <dbReference type="EMBL" id="KAJ1606765.1"/>
    </source>
</evidence>
<dbReference type="AlphaFoldDB" id="A0A9D5DF77"/>
<name>A0A9D5DF77_9CRYT</name>
<keyword evidence="3 5" id="KW-0694">RNA-binding</keyword>
<gene>
    <name evidence="7" type="ORF">OJ253_2614</name>
</gene>
<protein>
    <submittedName>
        <fullName evidence="7">Nucleolar protein NOP4 and rrm domain-containing protein</fullName>
    </submittedName>
</protein>
<dbReference type="SMART" id="SM00360">
    <property type="entry name" value="RRM"/>
    <property type="match status" value="1"/>
</dbReference>
<evidence type="ECO:0000256" key="5">
    <source>
        <dbReference type="PROSITE-ProRule" id="PRU00176"/>
    </source>
</evidence>
<evidence type="ECO:0000256" key="1">
    <source>
        <dbReference type="ARBA" id="ARBA00004123"/>
    </source>
</evidence>
<dbReference type="InterPro" id="IPR051945">
    <property type="entry name" value="RRM_MRD1_RNA_proc_ribogen"/>
</dbReference>
<comment type="subcellular location">
    <subcellularLocation>
        <location evidence="1">Nucleus</location>
    </subcellularLocation>
</comment>
<dbReference type="InterPro" id="IPR000504">
    <property type="entry name" value="RRM_dom"/>
</dbReference>